<evidence type="ECO:0000256" key="4">
    <source>
        <dbReference type="ARBA" id="ARBA00022475"/>
    </source>
</evidence>
<dbReference type="EMBL" id="JACLAW010000015">
    <property type="protein sequence ID" value="MBC2667126.1"/>
    <property type="molecule type" value="Genomic_DNA"/>
</dbReference>
<comment type="subcellular location">
    <subcellularLocation>
        <location evidence="2">Cell membrane</location>
        <topology evidence="2">Multi-pass membrane protein</topology>
    </subcellularLocation>
</comment>
<evidence type="ECO:0000256" key="10">
    <source>
        <dbReference type="ARBA" id="ARBA00023004"/>
    </source>
</evidence>
<dbReference type="Proteomes" id="UP000566813">
    <property type="component" value="Unassembled WGS sequence"/>
</dbReference>
<evidence type="ECO:0000256" key="7">
    <source>
        <dbReference type="ARBA" id="ARBA00022723"/>
    </source>
</evidence>
<evidence type="ECO:0000256" key="8">
    <source>
        <dbReference type="ARBA" id="ARBA00022982"/>
    </source>
</evidence>
<reference evidence="15 16" key="1">
    <citation type="submission" date="2020-08" db="EMBL/GenBank/DDBJ databases">
        <title>The genome sequence of type strain Novosphingobium flavum NBRC 111647.</title>
        <authorList>
            <person name="Liu Y."/>
        </authorList>
    </citation>
    <scope>NUCLEOTIDE SEQUENCE [LARGE SCALE GENOMIC DNA]</scope>
    <source>
        <strain evidence="15 16">NBRC 111647</strain>
    </source>
</reference>
<dbReference type="GO" id="GO:0005886">
    <property type="term" value="C:plasma membrane"/>
    <property type="evidence" value="ECO:0007669"/>
    <property type="project" value="UniProtKB-SubCell"/>
</dbReference>
<dbReference type="Pfam" id="PF01292">
    <property type="entry name" value="Ni_hydr_CYTB"/>
    <property type="match status" value="1"/>
</dbReference>
<evidence type="ECO:0000313" key="16">
    <source>
        <dbReference type="Proteomes" id="UP000566813"/>
    </source>
</evidence>
<dbReference type="GO" id="GO:0022904">
    <property type="term" value="P:respiratory electron transport chain"/>
    <property type="evidence" value="ECO:0007669"/>
    <property type="project" value="InterPro"/>
</dbReference>
<gene>
    <name evidence="15" type="ORF">H7F51_16525</name>
</gene>
<dbReference type="PROSITE" id="PS51257">
    <property type="entry name" value="PROKAR_LIPOPROTEIN"/>
    <property type="match status" value="1"/>
</dbReference>
<dbReference type="GO" id="GO:0020037">
    <property type="term" value="F:heme binding"/>
    <property type="evidence" value="ECO:0007669"/>
    <property type="project" value="TreeGrafter"/>
</dbReference>
<name>A0A7X1FUC2_9SPHN</name>
<dbReference type="GO" id="GO:0046872">
    <property type="term" value="F:metal ion binding"/>
    <property type="evidence" value="ECO:0007669"/>
    <property type="project" value="UniProtKB-KW"/>
</dbReference>
<keyword evidence="11 13" id="KW-0472">Membrane</keyword>
<feature type="domain" description="Cytochrome b561 bacterial/Ni-hydrogenase" evidence="14">
    <location>
        <begin position="8"/>
        <end position="188"/>
    </location>
</feature>
<keyword evidence="6 13" id="KW-0812">Transmembrane</keyword>
<feature type="transmembrane region" description="Helical" evidence="13">
    <location>
        <begin position="46"/>
        <end position="66"/>
    </location>
</feature>
<evidence type="ECO:0000256" key="13">
    <source>
        <dbReference type="SAM" id="Phobius"/>
    </source>
</evidence>
<accession>A0A7X1FUC2</accession>
<evidence type="ECO:0000313" key="15">
    <source>
        <dbReference type="EMBL" id="MBC2667126.1"/>
    </source>
</evidence>
<evidence type="ECO:0000256" key="1">
    <source>
        <dbReference type="ARBA" id="ARBA00001970"/>
    </source>
</evidence>
<evidence type="ECO:0000256" key="3">
    <source>
        <dbReference type="ARBA" id="ARBA00022448"/>
    </source>
</evidence>
<dbReference type="SUPFAM" id="SSF81342">
    <property type="entry name" value="Transmembrane di-heme cytochromes"/>
    <property type="match status" value="1"/>
</dbReference>
<keyword evidence="16" id="KW-1185">Reference proteome</keyword>
<proteinExistence type="inferred from homology"/>
<comment type="similarity">
    <text evidence="12">Belongs to the cytochrome b561 family.</text>
</comment>
<keyword evidence="4" id="KW-1003">Cell membrane</keyword>
<dbReference type="InterPro" id="IPR052168">
    <property type="entry name" value="Cytochrome_b561_oxidase"/>
</dbReference>
<evidence type="ECO:0000256" key="6">
    <source>
        <dbReference type="ARBA" id="ARBA00022692"/>
    </source>
</evidence>
<dbReference type="PANTHER" id="PTHR30529:SF1">
    <property type="entry name" value="CYTOCHROME B561 HOMOLOG 2"/>
    <property type="match status" value="1"/>
</dbReference>
<comment type="caution">
    <text evidence="15">The sequence shown here is derived from an EMBL/GenBank/DDBJ whole genome shotgun (WGS) entry which is preliminary data.</text>
</comment>
<organism evidence="15 16">
    <name type="scientific">Novosphingobium flavum</name>
    <dbReference type="NCBI Taxonomy" id="1778672"/>
    <lineage>
        <taxon>Bacteria</taxon>
        <taxon>Pseudomonadati</taxon>
        <taxon>Pseudomonadota</taxon>
        <taxon>Alphaproteobacteria</taxon>
        <taxon>Sphingomonadales</taxon>
        <taxon>Sphingomonadaceae</taxon>
        <taxon>Novosphingobium</taxon>
    </lineage>
</organism>
<evidence type="ECO:0000259" key="14">
    <source>
        <dbReference type="Pfam" id="PF01292"/>
    </source>
</evidence>
<evidence type="ECO:0000256" key="2">
    <source>
        <dbReference type="ARBA" id="ARBA00004651"/>
    </source>
</evidence>
<dbReference type="InterPro" id="IPR016174">
    <property type="entry name" value="Di-haem_cyt_TM"/>
</dbReference>
<dbReference type="InterPro" id="IPR011577">
    <property type="entry name" value="Cyt_b561_bac/Ni-Hgenase"/>
</dbReference>
<dbReference type="RefSeq" id="WP_185665426.1">
    <property type="nucleotide sequence ID" value="NZ_JACLAW010000015.1"/>
</dbReference>
<sequence>MGLTTDRRYTNVAIALHWIIAACIVFNLSTGQYMEGLKGEPKHLWVSLHSSAGLTVLVLSFARVAWRLTHRPPALDEHLTRLEKFAAEAVHGLLYVLMIVVPLAGWSISSASTRPGAGAELYFLMYVPKIWLLKALPMAEKIAVHDQAVWLHMVSAWTMCALVVGHVLGALKHQFFDRQPQFARMWFGQAKPEA</sequence>
<keyword evidence="10" id="KW-0408">Iron</keyword>
<comment type="cofactor">
    <cofactor evidence="1">
        <name>heme b</name>
        <dbReference type="ChEBI" id="CHEBI:60344"/>
    </cofactor>
</comment>
<keyword evidence="8" id="KW-0249">Electron transport</keyword>
<keyword evidence="7" id="KW-0479">Metal-binding</keyword>
<dbReference type="AlphaFoldDB" id="A0A7X1FUC2"/>
<evidence type="ECO:0000256" key="12">
    <source>
        <dbReference type="ARBA" id="ARBA00037975"/>
    </source>
</evidence>
<dbReference type="Gene3D" id="1.20.950.20">
    <property type="entry name" value="Transmembrane di-heme cytochromes, Chain C"/>
    <property type="match status" value="1"/>
</dbReference>
<evidence type="ECO:0000256" key="11">
    <source>
        <dbReference type="ARBA" id="ARBA00023136"/>
    </source>
</evidence>
<dbReference type="PANTHER" id="PTHR30529">
    <property type="entry name" value="CYTOCHROME B561"/>
    <property type="match status" value="1"/>
</dbReference>
<dbReference type="GO" id="GO:0009055">
    <property type="term" value="F:electron transfer activity"/>
    <property type="evidence" value="ECO:0007669"/>
    <property type="project" value="InterPro"/>
</dbReference>
<protein>
    <submittedName>
        <fullName evidence="15">Cytochrome b</fullName>
    </submittedName>
</protein>
<keyword evidence="5" id="KW-0349">Heme</keyword>
<feature type="transmembrane region" description="Helical" evidence="13">
    <location>
        <begin position="149"/>
        <end position="171"/>
    </location>
</feature>
<feature type="transmembrane region" description="Helical" evidence="13">
    <location>
        <begin position="12"/>
        <end position="34"/>
    </location>
</feature>
<evidence type="ECO:0000256" key="5">
    <source>
        <dbReference type="ARBA" id="ARBA00022617"/>
    </source>
</evidence>
<keyword evidence="9 13" id="KW-1133">Transmembrane helix</keyword>
<evidence type="ECO:0000256" key="9">
    <source>
        <dbReference type="ARBA" id="ARBA00022989"/>
    </source>
</evidence>
<feature type="transmembrane region" description="Helical" evidence="13">
    <location>
        <begin position="86"/>
        <end position="108"/>
    </location>
</feature>
<keyword evidence="3" id="KW-0813">Transport</keyword>